<evidence type="ECO:0000256" key="2">
    <source>
        <dbReference type="ARBA" id="ARBA00007441"/>
    </source>
</evidence>
<feature type="domain" description="Aminotransferase class I/classII large" evidence="7">
    <location>
        <begin position="33"/>
        <end position="389"/>
    </location>
</feature>
<dbReference type="InterPro" id="IPR004839">
    <property type="entry name" value="Aminotransferase_I/II_large"/>
</dbReference>
<protein>
    <submittedName>
        <fullName evidence="8">Aspartate aminotransferase</fullName>
        <ecNumber evidence="8">2.6.1.1</ecNumber>
    </submittedName>
</protein>
<dbReference type="InterPro" id="IPR050596">
    <property type="entry name" value="AspAT/PAT-like"/>
</dbReference>
<evidence type="ECO:0000259" key="7">
    <source>
        <dbReference type="Pfam" id="PF00155"/>
    </source>
</evidence>
<dbReference type="InterPro" id="IPR001917">
    <property type="entry name" value="Aminotrans_II_pyridoxalP_BS"/>
</dbReference>
<dbReference type="Gene3D" id="3.90.1150.10">
    <property type="entry name" value="Aspartate Aminotransferase, domain 1"/>
    <property type="match status" value="1"/>
</dbReference>
<name>A0A5C5X8M5_9PLAN</name>
<evidence type="ECO:0000256" key="4">
    <source>
        <dbReference type="ARBA" id="ARBA00022679"/>
    </source>
</evidence>
<dbReference type="SUPFAM" id="SSF53383">
    <property type="entry name" value="PLP-dependent transferases"/>
    <property type="match status" value="1"/>
</dbReference>
<dbReference type="PANTHER" id="PTHR46383:SF2">
    <property type="entry name" value="AMINOTRANSFERASE"/>
    <property type="match status" value="1"/>
</dbReference>
<sequence>MTVQLSEFAKSLTVETAFTVLAVAKQLKASGKDVVELEIGDSPFESTASAKRFGVSAIESNQTHYCPSPGLPEFRAAAAEFVKSEFHIPAASENIVVGPGAKVFEQFFCEAFLNPGDEVLVFSPYFPTYLPNILRRGAKPVFSSLEQSNEFRPNLKDVEKFLSDSPSPRAIFLNTPHNPTGGVATDEDLAGLADLIRVKNVAVFSDEPYCHMVWRGRHRSILEYPGMMDQCVAAYTFSKSYSMSGWRLGFAVTAEPIATSIAKMINTTLSCTPPIVQIAGMHALQSDQAERDQQMAKFQEKVQLLARGLNEIDGIHTLDPTATFYVFPNVAPICNRLKITSHGLALYLLEAADDDFGVACLGGECFGEAGHGFLRFSCAEPNDRLAKALEFLPVAFSREDRVNEYLKNHPEFQLENPYPQP</sequence>
<keyword evidence="3 8" id="KW-0032">Aminotransferase</keyword>
<dbReference type="InterPro" id="IPR015424">
    <property type="entry name" value="PyrdxlP-dep_Trfase"/>
</dbReference>
<dbReference type="Gene3D" id="3.40.640.10">
    <property type="entry name" value="Type I PLP-dependent aspartate aminotransferase-like (Major domain)"/>
    <property type="match status" value="1"/>
</dbReference>
<accession>A0A5C5X8M5</accession>
<evidence type="ECO:0000313" key="8">
    <source>
        <dbReference type="EMBL" id="TWT58505.1"/>
    </source>
</evidence>
<dbReference type="GO" id="GO:0030170">
    <property type="term" value="F:pyridoxal phosphate binding"/>
    <property type="evidence" value="ECO:0007669"/>
    <property type="project" value="InterPro"/>
</dbReference>
<comment type="caution">
    <text evidence="8">The sequence shown here is derived from an EMBL/GenBank/DDBJ whole genome shotgun (WGS) entry which is preliminary data.</text>
</comment>
<proteinExistence type="inferred from homology"/>
<evidence type="ECO:0000313" key="9">
    <source>
        <dbReference type="Proteomes" id="UP000317243"/>
    </source>
</evidence>
<dbReference type="InterPro" id="IPR015422">
    <property type="entry name" value="PyrdxlP-dep_Trfase_small"/>
</dbReference>
<keyword evidence="9" id="KW-1185">Reference proteome</keyword>
<reference evidence="8 9" key="1">
    <citation type="submission" date="2019-02" db="EMBL/GenBank/DDBJ databases">
        <title>Deep-cultivation of Planctomycetes and their phenomic and genomic characterization uncovers novel biology.</title>
        <authorList>
            <person name="Wiegand S."/>
            <person name="Jogler M."/>
            <person name="Boedeker C."/>
            <person name="Pinto D."/>
            <person name="Vollmers J."/>
            <person name="Rivas-Marin E."/>
            <person name="Kohn T."/>
            <person name="Peeters S.H."/>
            <person name="Heuer A."/>
            <person name="Rast P."/>
            <person name="Oberbeckmann S."/>
            <person name="Bunk B."/>
            <person name="Jeske O."/>
            <person name="Meyerdierks A."/>
            <person name="Storesund J.E."/>
            <person name="Kallscheuer N."/>
            <person name="Luecker S."/>
            <person name="Lage O.M."/>
            <person name="Pohl T."/>
            <person name="Merkel B.J."/>
            <person name="Hornburger P."/>
            <person name="Mueller R.-W."/>
            <person name="Bruemmer F."/>
            <person name="Labrenz M."/>
            <person name="Spormann A.M."/>
            <person name="Op Den Camp H."/>
            <person name="Overmann J."/>
            <person name="Amann R."/>
            <person name="Jetten M.S.M."/>
            <person name="Mascher T."/>
            <person name="Medema M.H."/>
            <person name="Devos D.P."/>
            <person name="Kaster A.-K."/>
            <person name="Ovreas L."/>
            <person name="Rohde M."/>
            <person name="Galperin M.Y."/>
            <person name="Jogler C."/>
        </authorList>
    </citation>
    <scope>NUCLEOTIDE SEQUENCE [LARGE SCALE GENOMIC DNA]</scope>
    <source>
        <strain evidence="8 9">KOR42</strain>
    </source>
</reference>
<keyword evidence="4 8" id="KW-0808">Transferase</keyword>
<comment type="similarity">
    <text evidence="2">Belongs to the class-I pyridoxal-phosphate-dependent aminotransferase family.</text>
</comment>
<dbReference type="CDD" id="cd00609">
    <property type="entry name" value="AAT_like"/>
    <property type="match status" value="1"/>
</dbReference>
<dbReference type="OrthoDB" id="231967at2"/>
<dbReference type="GO" id="GO:0006520">
    <property type="term" value="P:amino acid metabolic process"/>
    <property type="evidence" value="ECO:0007669"/>
    <property type="project" value="InterPro"/>
</dbReference>
<comment type="cofactor">
    <cofactor evidence="1 6">
        <name>pyridoxal 5'-phosphate</name>
        <dbReference type="ChEBI" id="CHEBI:597326"/>
    </cofactor>
</comment>
<dbReference type="PROSITE" id="PS00599">
    <property type="entry name" value="AA_TRANSFER_CLASS_2"/>
    <property type="match status" value="1"/>
</dbReference>
<evidence type="ECO:0000256" key="3">
    <source>
        <dbReference type="ARBA" id="ARBA00022576"/>
    </source>
</evidence>
<dbReference type="AlphaFoldDB" id="A0A5C5X8M5"/>
<dbReference type="Pfam" id="PF00155">
    <property type="entry name" value="Aminotran_1_2"/>
    <property type="match status" value="1"/>
</dbReference>
<dbReference type="EC" id="2.6.1.1" evidence="8"/>
<dbReference type="Proteomes" id="UP000317243">
    <property type="component" value="Unassembled WGS sequence"/>
</dbReference>
<evidence type="ECO:0000256" key="1">
    <source>
        <dbReference type="ARBA" id="ARBA00001933"/>
    </source>
</evidence>
<dbReference type="InterPro" id="IPR015421">
    <property type="entry name" value="PyrdxlP-dep_Trfase_major"/>
</dbReference>
<gene>
    <name evidence="8" type="primary">aspC</name>
    <name evidence="8" type="ORF">KOR42_18800</name>
</gene>
<evidence type="ECO:0000256" key="5">
    <source>
        <dbReference type="ARBA" id="ARBA00022898"/>
    </source>
</evidence>
<dbReference type="RefSeq" id="WP_146508945.1">
    <property type="nucleotide sequence ID" value="NZ_SIHI01000001.1"/>
</dbReference>
<evidence type="ECO:0000256" key="6">
    <source>
        <dbReference type="RuleBase" id="RU003693"/>
    </source>
</evidence>
<organism evidence="8 9">
    <name type="scientific">Thalassoglobus neptunius</name>
    <dbReference type="NCBI Taxonomy" id="1938619"/>
    <lineage>
        <taxon>Bacteria</taxon>
        <taxon>Pseudomonadati</taxon>
        <taxon>Planctomycetota</taxon>
        <taxon>Planctomycetia</taxon>
        <taxon>Planctomycetales</taxon>
        <taxon>Planctomycetaceae</taxon>
        <taxon>Thalassoglobus</taxon>
    </lineage>
</organism>
<dbReference type="PANTHER" id="PTHR46383">
    <property type="entry name" value="ASPARTATE AMINOTRANSFERASE"/>
    <property type="match status" value="1"/>
</dbReference>
<dbReference type="GO" id="GO:0004069">
    <property type="term" value="F:L-aspartate:2-oxoglutarate aminotransferase activity"/>
    <property type="evidence" value="ECO:0007669"/>
    <property type="project" value="UniProtKB-EC"/>
</dbReference>
<keyword evidence="5 6" id="KW-0663">Pyridoxal phosphate</keyword>
<dbReference type="EMBL" id="SIHI01000001">
    <property type="protein sequence ID" value="TWT58505.1"/>
    <property type="molecule type" value="Genomic_DNA"/>
</dbReference>
<comment type="similarity">
    <text evidence="6">Belongs to the class-II pyridoxal-phosphate-dependent aminotransferase family.</text>
</comment>